<dbReference type="Proteomes" id="UP000613193">
    <property type="component" value="Unassembled WGS sequence"/>
</dbReference>
<reference evidence="1" key="1">
    <citation type="submission" date="2020-12" db="EMBL/GenBank/DDBJ databases">
        <title>Bacterial novel species Mucilaginibacter sp. SD-g isolated from soil.</title>
        <authorList>
            <person name="Jung H.-Y."/>
        </authorList>
    </citation>
    <scope>NUCLEOTIDE SEQUENCE</scope>
    <source>
        <strain evidence="1">SD-g</strain>
    </source>
</reference>
<dbReference type="SUPFAM" id="SSF143100">
    <property type="entry name" value="TTHA1013/TTHA0281-like"/>
    <property type="match status" value="1"/>
</dbReference>
<keyword evidence="2" id="KW-1185">Reference proteome</keyword>
<protein>
    <submittedName>
        <fullName evidence="1">2-oxoisovalerate dehydrogenase</fullName>
    </submittedName>
</protein>
<evidence type="ECO:0000313" key="1">
    <source>
        <dbReference type="EMBL" id="MBK0377915.1"/>
    </source>
</evidence>
<name>A0A934PRW7_9SPHI</name>
<dbReference type="AlphaFoldDB" id="A0A934PRW7"/>
<sequence length="68" mass="7787">MNELFFLVEESLEGGYTAKAIGESIFTEGENMDELRNNIREAVQCHFDDGKSPKIIRLHLVKEEIMTV</sequence>
<dbReference type="RefSeq" id="WP_200063234.1">
    <property type="nucleotide sequence ID" value="NZ_JAEHFW010000001.1"/>
</dbReference>
<proteinExistence type="predicted"/>
<organism evidence="1 2">
    <name type="scientific">Mucilaginibacter segetis</name>
    <dbReference type="NCBI Taxonomy" id="2793071"/>
    <lineage>
        <taxon>Bacteria</taxon>
        <taxon>Pseudomonadati</taxon>
        <taxon>Bacteroidota</taxon>
        <taxon>Sphingobacteriia</taxon>
        <taxon>Sphingobacteriales</taxon>
        <taxon>Sphingobacteriaceae</taxon>
        <taxon>Mucilaginibacter</taxon>
    </lineage>
</organism>
<dbReference type="Gene3D" id="3.30.160.250">
    <property type="match status" value="1"/>
</dbReference>
<evidence type="ECO:0000313" key="2">
    <source>
        <dbReference type="Proteomes" id="UP000613193"/>
    </source>
</evidence>
<dbReference type="EMBL" id="JAEHFW010000001">
    <property type="protein sequence ID" value="MBK0377915.1"/>
    <property type="molecule type" value="Genomic_DNA"/>
</dbReference>
<accession>A0A934PRW7</accession>
<gene>
    <name evidence="1" type="ORF">I5M19_01245</name>
</gene>
<comment type="caution">
    <text evidence="1">The sequence shown here is derived from an EMBL/GenBank/DDBJ whole genome shotgun (WGS) entry which is preliminary data.</text>
</comment>
<dbReference type="InterPro" id="IPR035069">
    <property type="entry name" value="TTHA1013/TTHA0281-like"/>
</dbReference>